<dbReference type="EMBL" id="JABEZV010000013">
    <property type="protein sequence ID" value="MBA0727491.1"/>
    <property type="molecule type" value="Genomic_DNA"/>
</dbReference>
<dbReference type="AlphaFoldDB" id="A0A7J9ATW5"/>
<dbReference type="Proteomes" id="UP000593574">
    <property type="component" value="Unassembled WGS sequence"/>
</dbReference>
<comment type="caution">
    <text evidence="1">The sequence shown here is derived from an EMBL/GenBank/DDBJ whole genome shotgun (WGS) entry which is preliminary data.</text>
</comment>
<proteinExistence type="predicted"/>
<name>A0A7J9ATW5_9ROSI</name>
<evidence type="ECO:0000313" key="1">
    <source>
        <dbReference type="EMBL" id="MBA0727491.1"/>
    </source>
</evidence>
<evidence type="ECO:0000313" key="2">
    <source>
        <dbReference type="Proteomes" id="UP000593574"/>
    </source>
</evidence>
<accession>A0A7J9ATW5</accession>
<gene>
    <name evidence="1" type="ORF">Golax_000472</name>
</gene>
<keyword evidence="2" id="KW-1185">Reference proteome</keyword>
<organism evidence="1 2">
    <name type="scientific">Gossypium laxum</name>
    <dbReference type="NCBI Taxonomy" id="34288"/>
    <lineage>
        <taxon>Eukaryota</taxon>
        <taxon>Viridiplantae</taxon>
        <taxon>Streptophyta</taxon>
        <taxon>Embryophyta</taxon>
        <taxon>Tracheophyta</taxon>
        <taxon>Spermatophyta</taxon>
        <taxon>Magnoliopsida</taxon>
        <taxon>eudicotyledons</taxon>
        <taxon>Gunneridae</taxon>
        <taxon>Pentapetalae</taxon>
        <taxon>rosids</taxon>
        <taxon>malvids</taxon>
        <taxon>Malvales</taxon>
        <taxon>Malvaceae</taxon>
        <taxon>Malvoideae</taxon>
        <taxon>Gossypium</taxon>
    </lineage>
</organism>
<protein>
    <submittedName>
        <fullName evidence="1">Uncharacterized protein</fullName>
    </submittedName>
</protein>
<reference evidence="1 2" key="1">
    <citation type="journal article" date="2019" name="Genome Biol. Evol.">
        <title>Insights into the evolution of the New World diploid cottons (Gossypium, subgenus Houzingenia) based on genome sequencing.</title>
        <authorList>
            <person name="Grover C.E."/>
            <person name="Arick M.A. 2nd"/>
            <person name="Thrash A."/>
            <person name="Conover J.L."/>
            <person name="Sanders W.S."/>
            <person name="Peterson D.G."/>
            <person name="Frelichowski J.E."/>
            <person name="Scheffler J.A."/>
            <person name="Scheffler B.E."/>
            <person name="Wendel J.F."/>
        </authorList>
    </citation>
    <scope>NUCLEOTIDE SEQUENCE [LARGE SCALE GENOMIC DNA]</scope>
    <source>
        <strain evidence="1">4</strain>
        <tissue evidence="1">Leaf</tissue>
    </source>
</reference>
<sequence length="119" mass="13167">MVVDPIPVAGSSWKDKFLNGRSPSSTTFLGSDILDNTNFEFVERDMQSNVNGTPTIDFSEQIQHLLVKDMATTVVKNLCPFAMAEFNIFTSKENENTPLTEKLNTAAVEAEKADAMMMV</sequence>